<dbReference type="Gene3D" id="3.40.50.10140">
    <property type="entry name" value="Toll/interleukin-1 receptor homology (TIR) domain"/>
    <property type="match status" value="1"/>
</dbReference>
<gene>
    <name evidence="4" type="ORF">O1R50_19080</name>
</gene>
<proteinExistence type="predicted"/>
<feature type="domain" description="TIR" evidence="3">
    <location>
        <begin position="9"/>
        <end position="130"/>
    </location>
</feature>
<keyword evidence="5" id="KW-1185">Reference proteome</keyword>
<keyword evidence="2" id="KW-0472">Membrane</keyword>
<comment type="caution">
    <text evidence="4">The sequence shown here is derived from an EMBL/GenBank/DDBJ whole genome shotgun (WGS) entry which is preliminary data.</text>
</comment>
<evidence type="ECO:0000259" key="3">
    <source>
        <dbReference type="Pfam" id="PF13676"/>
    </source>
</evidence>
<protein>
    <submittedName>
        <fullName evidence="4">Toll/interleukin-1 receptor domain-containing protein</fullName>
    </submittedName>
</protein>
<dbReference type="Pfam" id="PF13676">
    <property type="entry name" value="TIR_2"/>
    <property type="match status" value="1"/>
</dbReference>
<evidence type="ECO:0000256" key="2">
    <source>
        <dbReference type="SAM" id="Phobius"/>
    </source>
</evidence>
<organism evidence="4 5">
    <name type="scientific">Glycomyces luteolus</name>
    <dbReference type="NCBI Taxonomy" id="2670330"/>
    <lineage>
        <taxon>Bacteria</taxon>
        <taxon>Bacillati</taxon>
        <taxon>Actinomycetota</taxon>
        <taxon>Actinomycetes</taxon>
        <taxon>Glycomycetales</taxon>
        <taxon>Glycomycetaceae</taxon>
        <taxon>Glycomyces</taxon>
    </lineage>
</organism>
<sequence>MNHPHRYDFAITYADEDRDFAKPLYDRLDAEGLKGFIDVDAEADLLGKHRPTHLAELFANDTEYVVLALSGAYFDQVWQQVELRGAIATAIRTKRDYILPVRLDDAEWPVLLQDIGFVDARERSPEAVARVIGAKLRGGAEPPVPLTEAPLDPPVLGLHRFPRHAKPEFEAAVVPFKVDESLVDDRFREWARGRWRAREDFRRLVSAGARRAVFVPYWVGEADLYVEYKGSTQIQPSAAGTSAVQTQPPERVSVNREFLHRRYQFARPAFIPDVEFGQGFAKHLAAVRPGWSLDERIAATPERLSGFDLIGRSVSAQEAANDWHPFSDDQLAAAIRADLGGAYQTIGTPRTRAGGVEAEIRFLPVWVVDWEFEGERGRVLINGQTGVAAGSEYRSAWKTLMIAAGCVAAVMLLFALLNAGVDDAQSPGEGAGSTGDVTETTQAD</sequence>
<dbReference type="InterPro" id="IPR035897">
    <property type="entry name" value="Toll_tir_struct_dom_sf"/>
</dbReference>
<evidence type="ECO:0000313" key="5">
    <source>
        <dbReference type="Proteomes" id="UP001146067"/>
    </source>
</evidence>
<keyword evidence="2" id="KW-1133">Transmembrane helix</keyword>
<dbReference type="AlphaFoldDB" id="A0A9X3PDZ2"/>
<name>A0A9X3PDZ2_9ACTN</name>
<dbReference type="EMBL" id="JAPZVP010000016">
    <property type="protein sequence ID" value="MDA1361740.1"/>
    <property type="molecule type" value="Genomic_DNA"/>
</dbReference>
<feature type="region of interest" description="Disordered" evidence="1">
    <location>
        <begin position="425"/>
        <end position="444"/>
    </location>
</feature>
<dbReference type="SUPFAM" id="SSF52200">
    <property type="entry name" value="Toll/Interleukin receptor TIR domain"/>
    <property type="match status" value="1"/>
</dbReference>
<feature type="transmembrane region" description="Helical" evidence="2">
    <location>
        <begin position="400"/>
        <end position="421"/>
    </location>
</feature>
<evidence type="ECO:0000256" key="1">
    <source>
        <dbReference type="SAM" id="MobiDB-lite"/>
    </source>
</evidence>
<reference evidence="4" key="1">
    <citation type="submission" date="2022-12" db="EMBL/GenBank/DDBJ databases">
        <title>Gycomyces niveus sp.nov.,a novel actinomycete isolated from soil in Shouguan.</title>
        <authorList>
            <person name="Yang X."/>
        </authorList>
    </citation>
    <scope>NUCLEOTIDE SEQUENCE</scope>
    <source>
        <strain evidence="4">NEAU-A15</strain>
    </source>
</reference>
<dbReference type="GO" id="GO:0007165">
    <property type="term" value="P:signal transduction"/>
    <property type="evidence" value="ECO:0007669"/>
    <property type="project" value="InterPro"/>
</dbReference>
<feature type="compositionally biased region" description="Polar residues" evidence="1">
    <location>
        <begin position="435"/>
        <end position="444"/>
    </location>
</feature>
<keyword evidence="4" id="KW-0675">Receptor</keyword>
<dbReference type="Proteomes" id="UP001146067">
    <property type="component" value="Unassembled WGS sequence"/>
</dbReference>
<dbReference type="RefSeq" id="WP_270111773.1">
    <property type="nucleotide sequence ID" value="NZ_JAPZVP010000016.1"/>
</dbReference>
<keyword evidence="2" id="KW-0812">Transmembrane</keyword>
<dbReference type="InterPro" id="IPR000157">
    <property type="entry name" value="TIR_dom"/>
</dbReference>
<evidence type="ECO:0000313" key="4">
    <source>
        <dbReference type="EMBL" id="MDA1361740.1"/>
    </source>
</evidence>
<accession>A0A9X3PDZ2</accession>